<evidence type="ECO:0000313" key="2">
    <source>
        <dbReference type="EMBL" id="AKC86658.1"/>
    </source>
</evidence>
<feature type="transmembrane region" description="Helical" evidence="1">
    <location>
        <begin position="184"/>
        <end position="200"/>
    </location>
</feature>
<dbReference type="Proteomes" id="UP000033067">
    <property type="component" value="Chromosome"/>
</dbReference>
<gene>
    <name evidence="2" type="ORF">WQ53_07670</name>
</gene>
<evidence type="ECO:0008006" key="4">
    <source>
        <dbReference type="Google" id="ProtNLM"/>
    </source>
</evidence>
<dbReference type="InterPro" id="IPR009339">
    <property type="entry name" value="DUF998"/>
</dbReference>
<proteinExistence type="predicted"/>
<feature type="transmembrane region" description="Helical" evidence="1">
    <location>
        <begin position="116"/>
        <end position="140"/>
    </location>
</feature>
<accession>A0A0E3Z3B9</accession>
<keyword evidence="3" id="KW-1185">Reference proteome</keyword>
<sequence length="221" mass="23007">MDSLDASGNRRLGTAILCLLVLFCLAALGVQASRPEYDWWQAPLSFYLAGPNSTWLRLGYYGLAGGSVLLAIGLYRTLAPAARYALVPALLVAGGAALAVTATWPGASPGHPVSDLGALVHGLSAIGAFLFVGTAMLLQSAALHRDPHWRPLAAWLLALATLAFGGLWLHALWKALPRGGSQKAVIALYLLWLGTAAWRLRSTPAAMAAEGGATGLEGSPT</sequence>
<feature type="transmembrane region" description="Helical" evidence="1">
    <location>
        <begin position="152"/>
        <end position="172"/>
    </location>
</feature>
<organism evidence="2 3">
    <name type="scientific">Pseudoxanthomonas suwonensis</name>
    <dbReference type="NCBI Taxonomy" id="314722"/>
    <lineage>
        <taxon>Bacteria</taxon>
        <taxon>Pseudomonadati</taxon>
        <taxon>Pseudomonadota</taxon>
        <taxon>Gammaproteobacteria</taxon>
        <taxon>Lysobacterales</taxon>
        <taxon>Lysobacteraceae</taxon>
        <taxon>Pseudoxanthomonas</taxon>
    </lineage>
</organism>
<dbReference type="KEGG" id="psuw:WQ53_07670"/>
<feature type="transmembrane region" description="Helical" evidence="1">
    <location>
        <begin position="85"/>
        <end position="104"/>
    </location>
</feature>
<name>A0A0E3Z3B9_9GAMM</name>
<reference evidence="2 3" key="1">
    <citation type="journal article" date="2015" name="Genome Announc.">
        <title>Complete Genome Sequence of Pseudoxanthomonas suwonensis Strain J1, a Cellulose-Degrading Bacterium Isolated from Leaf- and Wood-Enriched Soil.</title>
        <authorList>
            <person name="Hou L."/>
            <person name="Jiang J."/>
            <person name="Xu Z."/>
            <person name="Zhou Y."/>
            <person name="Leung F.C."/>
        </authorList>
    </citation>
    <scope>NUCLEOTIDE SEQUENCE [LARGE SCALE GENOMIC DNA]</scope>
    <source>
        <strain evidence="2 3">J1</strain>
    </source>
</reference>
<dbReference type="Pfam" id="PF06197">
    <property type="entry name" value="DUF998"/>
    <property type="match status" value="1"/>
</dbReference>
<keyword evidence="1" id="KW-0472">Membrane</keyword>
<keyword evidence="1" id="KW-0812">Transmembrane</keyword>
<evidence type="ECO:0000313" key="3">
    <source>
        <dbReference type="Proteomes" id="UP000033067"/>
    </source>
</evidence>
<keyword evidence="1" id="KW-1133">Transmembrane helix</keyword>
<feature type="transmembrane region" description="Helical" evidence="1">
    <location>
        <begin position="58"/>
        <end position="78"/>
    </location>
</feature>
<dbReference type="PATRIC" id="fig|314722.6.peg.1644"/>
<dbReference type="OrthoDB" id="5955493at2"/>
<evidence type="ECO:0000256" key="1">
    <source>
        <dbReference type="SAM" id="Phobius"/>
    </source>
</evidence>
<dbReference type="RefSeq" id="WP_052631590.1">
    <property type="nucleotide sequence ID" value="NZ_CP011144.1"/>
</dbReference>
<dbReference type="EMBL" id="CP011144">
    <property type="protein sequence ID" value="AKC86658.1"/>
    <property type="molecule type" value="Genomic_DNA"/>
</dbReference>
<protein>
    <recommendedName>
        <fullName evidence="4">DUF998 domain-containing protein</fullName>
    </recommendedName>
</protein>
<dbReference type="AlphaFoldDB" id="A0A0E3Z3B9"/>